<sequence length="156" mass="16841">MSELKALAVHGDAFLYRSSNGTVLVDGGGSSRILGKVLAKELPEVSHLDVVVCTHADSDHAKGLRSILTEWRSAGQSGATIGEFWLPGRWMDIARRGLTDPKDLMSKLIEELDAGKLDDGRALIWTESDDDAGGSFEDEGGNDVRDCQDFRVRPGG</sequence>
<evidence type="ECO:0000313" key="3">
    <source>
        <dbReference type="EMBL" id="QNG46945.1"/>
    </source>
</evidence>
<dbReference type="SUPFAM" id="SSF56281">
    <property type="entry name" value="Metallo-hydrolase/oxidoreductase"/>
    <property type="match status" value="1"/>
</dbReference>
<feature type="compositionally biased region" description="Basic and acidic residues" evidence="1">
    <location>
        <begin position="142"/>
        <end position="156"/>
    </location>
</feature>
<dbReference type="EMBL" id="CP060122">
    <property type="protein sequence ID" value="QNG46945.1"/>
    <property type="molecule type" value="Genomic_DNA"/>
</dbReference>
<feature type="compositionally biased region" description="Acidic residues" evidence="1">
    <location>
        <begin position="128"/>
        <end position="141"/>
    </location>
</feature>
<dbReference type="InterPro" id="IPR052159">
    <property type="entry name" value="Competence_DNA_uptake"/>
</dbReference>
<evidence type="ECO:0000259" key="2">
    <source>
        <dbReference type="Pfam" id="PF00753"/>
    </source>
</evidence>
<dbReference type="Pfam" id="PF00753">
    <property type="entry name" value="Lactamase_B"/>
    <property type="match status" value="1"/>
</dbReference>
<dbReference type="InterPro" id="IPR036866">
    <property type="entry name" value="RibonucZ/Hydroxyglut_hydro"/>
</dbReference>
<accession>A0A9X7YDV5</accession>
<dbReference type="Gene3D" id="3.60.15.10">
    <property type="entry name" value="Ribonuclease Z/Hydroxyacylglutathione hydrolase-like"/>
    <property type="match status" value="1"/>
</dbReference>
<name>A0A9X7YDV5_SPHYA</name>
<evidence type="ECO:0000313" key="4">
    <source>
        <dbReference type="Proteomes" id="UP000515377"/>
    </source>
</evidence>
<dbReference type="PANTHER" id="PTHR30619">
    <property type="entry name" value="DNA INTERNALIZATION/COMPETENCE PROTEIN COMEC/REC2"/>
    <property type="match status" value="1"/>
</dbReference>
<feature type="region of interest" description="Disordered" evidence="1">
    <location>
        <begin position="128"/>
        <end position="156"/>
    </location>
</feature>
<gene>
    <name evidence="3" type="ORF">H3V42_04745</name>
</gene>
<protein>
    <submittedName>
        <fullName evidence="3">MBL fold metallo-hydrolase</fullName>
    </submittedName>
</protein>
<evidence type="ECO:0000256" key="1">
    <source>
        <dbReference type="SAM" id="MobiDB-lite"/>
    </source>
</evidence>
<reference evidence="3 4" key="1">
    <citation type="submission" date="2020-07" db="EMBL/GenBank/DDBJ databases">
        <title>Whole genome sequence of Sphingobium yanoikuyae A3.</title>
        <authorList>
            <person name="Han S.-S."/>
        </authorList>
    </citation>
    <scope>NUCLEOTIDE SEQUENCE [LARGE SCALE GENOMIC DNA]</scope>
    <source>
        <strain evidence="3 4">A3</strain>
    </source>
</reference>
<proteinExistence type="predicted"/>
<dbReference type="InterPro" id="IPR001279">
    <property type="entry name" value="Metallo-B-lactamas"/>
</dbReference>
<dbReference type="Proteomes" id="UP000515377">
    <property type="component" value="Chromosome"/>
</dbReference>
<organism evidence="3 4">
    <name type="scientific">Sphingobium yanoikuyae</name>
    <name type="common">Sphingomonas yanoikuyae</name>
    <dbReference type="NCBI Taxonomy" id="13690"/>
    <lineage>
        <taxon>Bacteria</taxon>
        <taxon>Pseudomonadati</taxon>
        <taxon>Pseudomonadota</taxon>
        <taxon>Alphaproteobacteria</taxon>
        <taxon>Sphingomonadales</taxon>
        <taxon>Sphingomonadaceae</taxon>
        <taxon>Sphingobium</taxon>
    </lineage>
</organism>
<dbReference type="AlphaFoldDB" id="A0A9X7YDV5"/>
<feature type="domain" description="Metallo-beta-lactamase" evidence="2">
    <location>
        <begin position="10"/>
        <end position="121"/>
    </location>
</feature>
<dbReference type="PANTHER" id="PTHR30619:SF1">
    <property type="entry name" value="RECOMBINATION PROTEIN 2"/>
    <property type="match status" value="1"/>
</dbReference>